<comment type="pathway">
    <text evidence="1">Cofactor biosynthesis; tetrahydrofolate biosynthesis; 2-amino-4-hydroxy-6-hydroxymethyl-7,8-dihydropteridine diphosphate from 7,8-dihydroneopterin triphosphate: step 4/4.</text>
</comment>
<protein>
    <recommendedName>
        <fullName evidence="4">2-amino-4-hydroxy-6-hydroxymethyldihydropteridine pyrophosphokinase</fullName>
        <ecNumber evidence="3">2.7.6.3</ecNumber>
    </recommendedName>
    <alternativeName>
        <fullName evidence="11">6-hydroxymethyl-7,8-dihydropterin pyrophosphokinase</fullName>
    </alternativeName>
    <alternativeName>
        <fullName evidence="12">7,8-dihydro-6-hydroxymethylpterin-pyrophosphokinase</fullName>
    </alternativeName>
</protein>
<proteinExistence type="inferred from homology"/>
<dbReference type="GO" id="GO:0016301">
    <property type="term" value="F:kinase activity"/>
    <property type="evidence" value="ECO:0007669"/>
    <property type="project" value="UniProtKB-KW"/>
</dbReference>
<evidence type="ECO:0000256" key="8">
    <source>
        <dbReference type="ARBA" id="ARBA00022840"/>
    </source>
</evidence>
<dbReference type="InterPro" id="IPR000550">
    <property type="entry name" value="Hppk"/>
</dbReference>
<keyword evidence="8" id="KW-0067">ATP-binding</keyword>
<dbReference type="GO" id="GO:0046656">
    <property type="term" value="P:folic acid biosynthetic process"/>
    <property type="evidence" value="ECO:0007669"/>
    <property type="project" value="UniProtKB-KW"/>
</dbReference>
<comment type="similarity">
    <text evidence="2">Belongs to the HPPK family.</text>
</comment>
<evidence type="ECO:0000313" key="14">
    <source>
        <dbReference type="EMBL" id="ANU64024.1"/>
    </source>
</evidence>
<evidence type="ECO:0000256" key="9">
    <source>
        <dbReference type="ARBA" id="ARBA00022909"/>
    </source>
</evidence>
<gene>
    <name evidence="14" type="ORF">A4V02_10060</name>
</gene>
<keyword evidence="9" id="KW-0289">Folate biosynthesis</keyword>
<accession>A0A1Z2XHH2</accession>
<dbReference type="Proteomes" id="UP000186351">
    <property type="component" value="Chromosome"/>
</dbReference>
<evidence type="ECO:0000256" key="4">
    <source>
        <dbReference type="ARBA" id="ARBA00016218"/>
    </source>
</evidence>
<dbReference type="GO" id="GO:0003848">
    <property type="term" value="F:2-amino-4-hydroxy-6-hydroxymethyldihydropteridine diphosphokinase activity"/>
    <property type="evidence" value="ECO:0007669"/>
    <property type="project" value="UniProtKB-EC"/>
</dbReference>
<evidence type="ECO:0000256" key="2">
    <source>
        <dbReference type="ARBA" id="ARBA00005810"/>
    </source>
</evidence>
<comment type="function">
    <text evidence="10">Catalyzes the transfer of pyrophosphate from adenosine triphosphate (ATP) to 6-hydroxymethyl-7,8-dihydropterin, an enzymatic step in folate biosynthesis pathway.</text>
</comment>
<sequence length="138" mass="15445">MRVDLPDTMCIVGVGSNSPDRAVRVAEAIGWLGRTFYPALFSPVYSTPEWSGRFPEYLNAVAAVGVAPYVGFDEVNASLKLYERRCGRVPSDKTTGIVPVDLDIVVWRGEVCRETEFQRPYFSEGYNMVVKQLVSMKK</sequence>
<feature type="domain" description="7,8-dihydro-6-hydroxymethylpterin-pyrophosphokinase" evidence="13">
    <location>
        <begin position="12"/>
        <end position="121"/>
    </location>
</feature>
<dbReference type="KEGG" id="pary:A4V02_10060"/>
<evidence type="ECO:0000259" key="13">
    <source>
        <dbReference type="Pfam" id="PF01288"/>
    </source>
</evidence>
<dbReference type="InterPro" id="IPR035907">
    <property type="entry name" value="Hppk_sf"/>
</dbReference>
<evidence type="ECO:0000313" key="15">
    <source>
        <dbReference type="Proteomes" id="UP000186351"/>
    </source>
</evidence>
<dbReference type="GO" id="GO:0046654">
    <property type="term" value="P:tetrahydrofolate biosynthetic process"/>
    <property type="evidence" value="ECO:0007669"/>
    <property type="project" value="UniProtKB-UniPathway"/>
</dbReference>
<keyword evidence="6" id="KW-0547">Nucleotide-binding</keyword>
<evidence type="ECO:0000256" key="1">
    <source>
        <dbReference type="ARBA" id="ARBA00005051"/>
    </source>
</evidence>
<accession>A0A1B1SB48</accession>
<evidence type="ECO:0000256" key="7">
    <source>
        <dbReference type="ARBA" id="ARBA00022777"/>
    </source>
</evidence>
<dbReference type="Pfam" id="PF01288">
    <property type="entry name" value="HPPK"/>
    <property type="match status" value="1"/>
</dbReference>
<dbReference type="SUPFAM" id="SSF55083">
    <property type="entry name" value="6-hydroxymethyl-7,8-dihydropterin pyrophosphokinase, HPPK"/>
    <property type="match status" value="1"/>
</dbReference>
<dbReference type="PANTHER" id="PTHR43071:SF1">
    <property type="entry name" value="2-AMINO-4-HYDROXY-6-HYDROXYMETHYLDIHYDROPTERIDINE PYROPHOSPHOKINASE"/>
    <property type="match status" value="1"/>
</dbReference>
<dbReference type="RefSeq" id="WP_068961315.1">
    <property type="nucleotide sequence ID" value="NZ_CAJTAP010000035.1"/>
</dbReference>
<dbReference type="EC" id="2.7.6.3" evidence="3"/>
<dbReference type="AlphaFoldDB" id="A0A1B1SB48"/>
<evidence type="ECO:0000256" key="12">
    <source>
        <dbReference type="ARBA" id="ARBA00033413"/>
    </source>
</evidence>
<evidence type="ECO:0000256" key="10">
    <source>
        <dbReference type="ARBA" id="ARBA00029409"/>
    </source>
</evidence>
<dbReference type="PANTHER" id="PTHR43071">
    <property type="entry name" value="2-AMINO-4-HYDROXY-6-HYDROXYMETHYLDIHYDROPTERIDINE PYROPHOSPHOKINASE"/>
    <property type="match status" value="1"/>
</dbReference>
<evidence type="ECO:0000256" key="6">
    <source>
        <dbReference type="ARBA" id="ARBA00022741"/>
    </source>
</evidence>
<dbReference type="STRING" id="1796646.A4V02_10060"/>
<dbReference type="GO" id="GO:0005524">
    <property type="term" value="F:ATP binding"/>
    <property type="evidence" value="ECO:0007669"/>
    <property type="project" value="UniProtKB-KW"/>
</dbReference>
<keyword evidence="5" id="KW-0808">Transferase</keyword>
<dbReference type="OrthoDB" id="1122272at2"/>
<organism evidence="14 15">
    <name type="scientific">Muribaculum intestinale</name>
    <dbReference type="NCBI Taxonomy" id="1796646"/>
    <lineage>
        <taxon>Bacteria</taxon>
        <taxon>Pseudomonadati</taxon>
        <taxon>Bacteroidota</taxon>
        <taxon>Bacteroidia</taxon>
        <taxon>Bacteroidales</taxon>
        <taxon>Muribaculaceae</taxon>
        <taxon>Muribaculum</taxon>
    </lineage>
</organism>
<reference evidence="15" key="1">
    <citation type="submission" date="2016-04" db="EMBL/GenBank/DDBJ databases">
        <title>Complete Genome Sequences of Twelve Strains of a Stable Defined Moderately Diverse Mouse Microbiota 2 (sDMDMm2).</title>
        <authorList>
            <person name="Uchimura Y."/>
            <person name="Wyss M."/>
            <person name="Brugiroux S."/>
            <person name="Limenitakis J.P."/>
            <person name="Stecher B."/>
            <person name="McCoy K.D."/>
            <person name="Macpherson A.J."/>
        </authorList>
    </citation>
    <scope>NUCLEOTIDE SEQUENCE [LARGE SCALE GENOMIC DNA]</scope>
    <source>
        <strain evidence="15">YL27</strain>
    </source>
</reference>
<keyword evidence="15" id="KW-1185">Reference proteome</keyword>
<dbReference type="EMBL" id="CP015402">
    <property type="protein sequence ID" value="ANU64024.1"/>
    <property type="molecule type" value="Genomic_DNA"/>
</dbReference>
<dbReference type="Gene3D" id="3.30.70.560">
    <property type="entry name" value="7,8-Dihydro-6-hydroxymethylpterin-pyrophosphokinase HPPK"/>
    <property type="match status" value="1"/>
</dbReference>
<dbReference type="GeneID" id="65537212"/>
<keyword evidence="7" id="KW-0418">Kinase</keyword>
<evidence type="ECO:0000256" key="5">
    <source>
        <dbReference type="ARBA" id="ARBA00022679"/>
    </source>
</evidence>
<name>A0A1B1SB48_9BACT</name>
<evidence type="ECO:0000256" key="3">
    <source>
        <dbReference type="ARBA" id="ARBA00013253"/>
    </source>
</evidence>
<dbReference type="UniPathway" id="UPA00077">
    <property type="reaction ID" value="UER00155"/>
</dbReference>
<evidence type="ECO:0000256" key="11">
    <source>
        <dbReference type="ARBA" id="ARBA00029766"/>
    </source>
</evidence>